<dbReference type="Pfam" id="PF00732">
    <property type="entry name" value="GMC_oxred_N"/>
    <property type="match status" value="1"/>
</dbReference>
<evidence type="ECO:0000313" key="9">
    <source>
        <dbReference type="Proteomes" id="UP000317894"/>
    </source>
</evidence>
<proteinExistence type="inferred from homology"/>
<dbReference type="RefSeq" id="WP_143554886.1">
    <property type="nucleotide sequence ID" value="NZ_VJWA01000001.1"/>
</dbReference>
<dbReference type="SUPFAM" id="SSF51905">
    <property type="entry name" value="FAD/NAD(P)-binding domain"/>
    <property type="match status" value="1"/>
</dbReference>
<dbReference type="Proteomes" id="UP000317894">
    <property type="component" value="Unassembled WGS sequence"/>
</dbReference>
<dbReference type="PANTHER" id="PTHR42784">
    <property type="entry name" value="PYRANOSE 2-OXIDASE"/>
    <property type="match status" value="1"/>
</dbReference>
<name>A0A552UGM5_9SPHN</name>
<dbReference type="Pfam" id="PF05199">
    <property type="entry name" value="GMC_oxred_C"/>
    <property type="match status" value="1"/>
</dbReference>
<dbReference type="EMBL" id="VJWA01000001">
    <property type="protein sequence ID" value="TRW17341.1"/>
    <property type="molecule type" value="Genomic_DNA"/>
</dbReference>
<dbReference type="PANTHER" id="PTHR42784:SF1">
    <property type="entry name" value="PYRANOSE 2-OXIDASE"/>
    <property type="match status" value="1"/>
</dbReference>
<dbReference type="Gene3D" id="3.50.50.60">
    <property type="entry name" value="FAD/NAD(P)-binding domain"/>
    <property type="match status" value="2"/>
</dbReference>
<dbReference type="InterPro" id="IPR000172">
    <property type="entry name" value="GMC_OxRdtase_N"/>
</dbReference>
<dbReference type="InterPro" id="IPR051473">
    <property type="entry name" value="P2Ox-like"/>
</dbReference>
<dbReference type="Pfam" id="PF13450">
    <property type="entry name" value="NAD_binding_8"/>
    <property type="match status" value="1"/>
</dbReference>
<keyword evidence="4" id="KW-0274">FAD</keyword>
<dbReference type="GO" id="GO:0016614">
    <property type="term" value="F:oxidoreductase activity, acting on CH-OH group of donors"/>
    <property type="evidence" value="ECO:0007669"/>
    <property type="project" value="InterPro"/>
</dbReference>
<evidence type="ECO:0000256" key="3">
    <source>
        <dbReference type="ARBA" id="ARBA00022630"/>
    </source>
</evidence>
<reference evidence="8 9" key="1">
    <citation type="submission" date="2019-07" db="EMBL/GenBank/DDBJ databases">
        <title>Novel species isolated from glacier.</title>
        <authorList>
            <person name="Liu Q."/>
            <person name="Xin Y.-H."/>
        </authorList>
    </citation>
    <scope>NUCLEOTIDE SEQUENCE [LARGE SCALE GENOMIC DNA]</scope>
    <source>
        <strain evidence="8 9">LB1R16</strain>
    </source>
</reference>
<gene>
    <name evidence="8" type="ORF">FMM06_03975</name>
</gene>
<keyword evidence="3" id="KW-0285">Flavoprotein</keyword>
<evidence type="ECO:0000259" key="6">
    <source>
        <dbReference type="Pfam" id="PF00732"/>
    </source>
</evidence>
<dbReference type="InterPro" id="IPR007867">
    <property type="entry name" value="GMC_OxRtase_C"/>
</dbReference>
<keyword evidence="9" id="KW-1185">Reference proteome</keyword>
<comment type="similarity">
    <text evidence="2">Belongs to the GMC oxidoreductase family.</text>
</comment>
<protein>
    <submittedName>
        <fullName evidence="8">GMC family oxidoreductase</fullName>
    </submittedName>
</protein>
<dbReference type="GO" id="GO:0050660">
    <property type="term" value="F:flavin adenine dinucleotide binding"/>
    <property type="evidence" value="ECO:0007669"/>
    <property type="project" value="InterPro"/>
</dbReference>
<feature type="domain" description="Glucose-methanol-choline oxidoreductase C-terminal" evidence="7">
    <location>
        <begin position="417"/>
        <end position="541"/>
    </location>
</feature>
<evidence type="ECO:0000313" key="8">
    <source>
        <dbReference type="EMBL" id="TRW17341.1"/>
    </source>
</evidence>
<dbReference type="SUPFAM" id="SSF54373">
    <property type="entry name" value="FAD-linked reductases, C-terminal domain"/>
    <property type="match status" value="1"/>
</dbReference>
<comment type="caution">
    <text evidence="8">The sequence shown here is derived from an EMBL/GenBank/DDBJ whole genome shotgun (WGS) entry which is preliminary data.</text>
</comment>
<feature type="domain" description="Glucose-methanol-choline oxidoreductase N-terminal" evidence="6">
    <location>
        <begin position="205"/>
        <end position="321"/>
    </location>
</feature>
<comment type="cofactor">
    <cofactor evidence="1">
        <name>FAD</name>
        <dbReference type="ChEBI" id="CHEBI:57692"/>
    </cofactor>
</comment>
<evidence type="ECO:0000259" key="7">
    <source>
        <dbReference type="Pfam" id="PF05199"/>
    </source>
</evidence>
<evidence type="ECO:0000256" key="2">
    <source>
        <dbReference type="ARBA" id="ARBA00010790"/>
    </source>
</evidence>
<evidence type="ECO:0000256" key="1">
    <source>
        <dbReference type="ARBA" id="ARBA00001974"/>
    </source>
</evidence>
<evidence type="ECO:0000256" key="4">
    <source>
        <dbReference type="ARBA" id="ARBA00022827"/>
    </source>
</evidence>
<evidence type="ECO:0000256" key="5">
    <source>
        <dbReference type="ARBA" id="ARBA00023002"/>
    </source>
</evidence>
<keyword evidence="5" id="KW-0560">Oxidoreductase</keyword>
<dbReference type="OrthoDB" id="9798604at2"/>
<dbReference type="InterPro" id="IPR036188">
    <property type="entry name" value="FAD/NAD-bd_sf"/>
</dbReference>
<accession>A0A552UGM5</accession>
<organism evidence="8 9">
    <name type="scientific">Glacieibacterium frigidum</name>
    <dbReference type="NCBI Taxonomy" id="2593303"/>
    <lineage>
        <taxon>Bacteria</taxon>
        <taxon>Pseudomonadati</taxon>
        <taxon>Pseudomonadota</taxon>
        <taxon>Alphaproteobacteria</taxon>
        <taxon>Sphingomonadales</taxon>
        <taxon>Sphingosinicellaceae</taxon>
        <taxon>Glacieibacterium</taxon>
    </lineage>
</organism>
<dbReference type="AlphaFoldDB" id="A0A552UGM5"/>
<sequence>MAVESYDAVVVGSGAGGAMAAWMLTRAGASVLMLEAGRDYDPAEAPMLNFTRDAPLRGVGTPDKDFGYYDATVDGGWDIPGEPYAMAEGTEFKWWRSRMLGGRTNHWARNSFRMGPYDFKPFTRDGLGVDWPVSYEEMAPWYDKTETIVGVYGNNPNLENHPNSGDGVLHDPPTPRAWELFLKAGAGKLNIPVVPARRAVLTRPVDERSPCYYASECGRGCAIGAAFQTTTSLIPQARATKKLTVRTDAMVHEVILDRAGKAAGVRFIDRKTGAQREARGRVVILAASTGETARILLNTKVAGRSEGLANSSGQLGRNLMDTVGADLSATFPALEGRPRYNEDGAMGLHMYIPFWLYKEQKAGKLNFARGYHFEVGGGFNEPGDLGGLDGYGAGLRARAQRAYGSTIGFTIRGEMIPNAKSYCEIDPVLKDRFGIPALRFHFGWTDQERAMVDHFHKTTQDIVTAMGGKLNKPPETADRALRKGGEIIHEVGTARMGADRRTSVTDPYGRCWDVDNLYIGDGAVFASKAHKNPTLTIMALAMRSADHIATRLRKGEL</sequence>